<dbReference type="RefSeq" id="WP_344799222.1">
    <property type="nucleotide sequence ID" value="NZ_BAABBN010000007.1"/>
</dbReference>
<evidence type="ECO:0000313" key="3">
    <source>
        <dbReference type="Proteomes" id="UP001501565"/>
    </source>
</evidence>
<evidence type="ECO:0008006" key="4">
    <source>
        <dbReference type="Google" id="ProtNLM"/>
    </source>
</evidence>
<gene>
    <name evidence="2" type="ORF">GCM10022277_28500</name>
</gene>
<dbReference type="SUPFAM" id="SSF53850">
    <property type="entry name" value="Periplasmic binding protein-like II"/>
    <property type="match status" value="1"/>
</dbReference>
<keyword evidence="1" id="KW-0732">Signal</keyword>
<sequence>MNKWLVFSVFITVMNPVWAMDIKITDTRENNFYMDALVWVLDKSGESYHLIQTKHDVTSQGRKVLLVQSGKIDILYAGTSIELEKELRPIRFPIMRGLIGSRLFIIHKDYQAKYHAVKSINDLKKFVGVQGIGWGDKQVLESSGLQQEERLYDDIFGNINSGSRYYFPRGMTEIFSELKSKQATLPNLAVEQNILLVYKTAVFFFINPSNTALEKALNQGFKNAYADGSYEQFFYNHALIKSAFEEAKLDSRIKLEIPNPFLSPETVAVPKQYWHQD</sequence>
<evidence type="ECO:0000256" key="1">
    <source>
        <dbReference type="SAM" id="SignalP"/>
    </source>
</evidence>
<proteinExistence type="predicted"/>
<feature type="chain" id="PRO_5046772672" description="Solute-binding protein family 3/N-terminal domain-containing protein" evidence="1">
    <location>
        <begin position="20"/>
        <end position="277"/>
    </location>
</feature>
<accession>A0ABP7MTU0</accession>
<keyword evidence="3" id="KW-1185">Reference proteome</keyword>
<protein>
    <recommendedName>
        <fullName evidence="4">Solute-binding protein family 3/N-terminal domain-containing protein</fullName>
    </recommendedName>
</protein>
<evidence type="ECO:0000313" key="2">
    <source>
        <dbReference type="EMBL" id="GAA3930108.1"/>
    </source>
</evidence>
<dbReference type="Gene3D" id="3.40.190.10">
    <property type="entry name" value="Periplasmic binding protein-like II"/>
    <property type="match status" value="2"/>
</dbReference>
<comment type="caution">
    <text evidence="2">The sequence shown here is derived from an EMBL/GenBank/DDBJ whole genome shotgun (WGS) entry which is preliminary data.</text>
</comment>
<dbReference type="Proteomes" id="UP001501565">
    <property type="component" value="Unassembled WGS sequence"/>
</dbReference>
<name>A0ABP7MTU0_9GAMM</name>
<dbReference type="EMBL" id="BAABBN010000007">
    <property type="protein sequence ID" value="GAA3930108.1"/>
    <property type="molecule type" value="Genomic_DNA"/>
</dbReference>
<reference evidence="3" key="1">
    <citation type="journal article" date="2019" name="Int. J. Syst. Evol. Microbiol.">
        <title>The Global Catalogue of Microorganisms (GCM) 10K type strain sequencing project: providing services to taxonomists for standard genome sequencing and annotation.</title>
        <authorList>
            <consortium name="The Broad Institute Genomics Platform"/>
            <consortium name="The Broad Institute Genome Sequencing Center for Infectious Disease"/>
            <person name="Wu L."/>
            <person name="Ma J."/>
        </authorList>
    </citation>
    <scope>NUCLEOTIDE SEQUENCE [LARGE SCALE GENOMIC DNA]</scope>
    <source>
        <strain evidence="3">JCM 17551</strain>
    </source>
</reference>
<organism evidence="2 3">
    <name type="scientific">Litoribacillus peritrichatus</name>
    <dbReference type="NCBI Taxonomy" id="718191"/>
    <lineage>
        <taxon>Bacteria</taxon>
        <taxon>Pseudomonadati</taxon>
        <taxon>Pseudomonadota</taxon>
        <taxon>Gammaproteobacteria</taxon>
        <taxon>Oceanospirillales</taxon>
        <taxon>Oceanospirillaceae</taxon>
        <taxon>Litoribacillus</taxon>
    </lineage>
</organism>
<feature type="signal peptide" evidence="1">
    <location>
        <begin position="1"/>
        <end position="19"/>
    </location>
</feature>